<dbReference type="InterPro" id="IPR050483">
    <property type="entry name" value="CoA-transferase_III_domain"/>
</dbReference>
<proteinExistence type="predicted"/>
<dbReference type="Gene3D" id="3.40.50.10540">
    <property type="entry name" value="Crotonobetainyl-coa:carnitine coa-transferase, domain 1"/>
    <property type="match status" value="1"/>
</dbReference>
<dbReference type="EMBL" id="JARYGZ010000001">
    <property type="protein sequence ID" value="MDH7637704.1"/>
    <property type="molecule type" value="Genomic_DNA"/>
</dbReference>
<dbReference type="PANTHER" id="PTHR48207:SF4">
    <property type="entry name" value="BLL6097 PROTEIN"/>
    <property type="match status" value="1"/>
</dbReference>
<dbReference type="InterPro" id="IPR023606">
    <property type="entry name" value="CoA-Trfase_III_dom_1_sf"/>
</dbReference>
<comment type="caution">
    <text evidence="2">The sequence shown here is derived from an EMBL/GenBank/DDBJ whole genome shotgun (WGS) entry which is preliminary data.</text>
</comment>
<keyword evidence="3" id="KW-1185">Reference proteome</keyword>
<dbReference type="PANTHER" id="PTHR48207">
    <property type="entry name" value="SUCCINATE--HYDROXYMETHYLGLUTARATE COA-TRANSFERASE"/>
    <property type="match status" value="1"/>
</dbReference>
<dbReference type="Gene3D" id="3.30.1540.10">
    <property type="entry name" value="formyl-coa transferase, domain 3"/>
    <property type="match status" value="1"/>
</dbReference>
<dbReference type="GO" id="GO:0016740">
    <property type="term" value="F:transferase activity"/>
    <property type="evidence" value="ECO:0007669"/>
    <property type="project" value="UniProtKB-KW"/>
</dbReference>
<dbReference type="EC" id="2.8.3.-" evidence="2"/>
<dbReference type="Proteomes" id="UP001160625">
    <property type="component" value="Unassembled WGS sequence"/>
</dbReference>
<evidence type="ECO:0000256" key="1">
    <source>
        <dbReference type="ARBA" id="ARBA00022679"/>
    </source>
</evidence>
<protein>
    <submittedName>
        <fullName evidence="2">CoA transferase</fullName>
        <ecNumber evidence="2">2.8.3.-</ecNumber>
    </submittedName>
</protein>
<dbReference type="InterPro" id="IPR003673">
    <property type="entry name" value="CoA-Trfase_fam_III"/>
</dbReference>
<dbReference type="InterPro" id="IPR044855">
    <property type="entry name" value="CoA-Trfase_III_dom3_sf"/>
</dbReference>
<gene>
    <name evidence="2" type="ORF">QGN17_03075</name>
</gene>
<evidence type="ECO:0000313" key="3">
    <source>
        <dbReference type="Proteomes" id="UP001160625"/>
    </source>
</evidence>
<dbReference type="RefSeq" id="WP_281043046.1">
    <property type="nucleotide sequence ID" value="NZ_JARYGZ010000001.1"/>
</dbReference>
<dbReference type="SUPFAM" id="SSF89796">
    <property type="entry name" value="CoA-transferase family III (CaiB/BaiF)"/>
    <property type="match status" value="1"/>
</dbReference>
<evidence type="ECO:0000313" key="2">
    <source>
        <dbReference type="EMBL" id="MDH7637704.1"/>
    </source>
</evidence>
<name>A0ABT6MXD7_9SPHN</name>
<organism evidence="2 3">
    <name type="scientific">Sphingomonas oryzagri</name>
    <dbReference type="NCBI Taxonomy" id="3042314"/>
    <lineage>
        <taxon>Bacteria</taxon>
        <taxon>Pseudomonadati</taxon>
        <taxon>Pseudomonadota</taxon>
        <taxon>Alphaproteobacteria</taxon>
        <taxon>Sphingomonadales</taxon>
        <taxon>Sphingomonadaceae</taxon>
        <taxon>Sphingomonas</taxon>
    </lineage>
</organism>
<accession>A0ABT6MXD7</accession>
<dbReference type="Pfam" id="PF02515">
    <property type="entry name" value="CoA_transf_3"/>
    <property type="match status" value="1"/>
</dbReference>
<keyword evidence="1 2" id="KW-0808">Transferase</keyword>
<reference evidence="2" key="1">
    <citation type="submission" date="2023-04" db="EMBL/GenBank/DDBJ databases">
        <title>Sphingomonas sp. MAHUQ-71 isolated from rice field.</title>
        <authorList>
            <person name="Huq M.A."/>
        </authorList>
    </citation>
    <scope>NUCLEOTIDE SEQUENCE</scope>
    <source>
        <strain evidence="2">MAHUQ-71</strain>
    </source>
</reference>
<sequence>MYYLLKNVTVLEFGAVVMGPYAGQMLADLGATVIKIEPLTGDISRASHPMVDGSGTLFLNNNRNKKALALDLKAPRSRDIVRRLVSRSTVLLHNMRVEAAARAGIDFETAAAINPDIVYCAAIGFGQGGRYRNRPAFDDVVQAASGLAGLSLEVSSDPAYVPTILADKLGALHAVQGILAALYAKASGHAGAIHVEVPMFEAAVATLLNEHLSGATAGPVSDIGYPRLFYPDRRPYRTRDGWIAALPYTGPQWQAFLHEIGRSDLIQTEWFRDPAQRQAHLPELYLVVADAMPSRTTAEWIERLTLLDIPCSTVASLADLPDDPHLADIGFFTPGPLYPPSIKRTIGHPITFGSVDRHDDRPPPALGEHSRAVLRGCGYDDAEIEALLFEGVVSDPVGPA</sequence>